<keyword evidence="2" id="KW-1185">Reference proteome</keyword>
<dbReference type="AlphaFoldDB" id="A0AAV7IW68"/>
<sequence length="100" mass="11609">MRALQRAKIKGPSEIKVHFEELKNIINRVDTATEQAASKMTISWPLMNKQSSGISMPSKLNIYSVTVWCFEEENIILTKDRRKQLNSFDEDLSECYKENL</sequence>
<comment type="caution">
    <text evidence="1">The sequence shown here is derived from an EMBL/GenBank/DDBJ whole genome shotgun (WGS) entry which is preliminary data.</text>
</comment>
<reference evidence="1 2" key="1">
    <citation type="journal article" date="2021" name="J. Hered.">
        <title>A chromosome-level genome assembly of the parasitoid wasp, Cotesia glomerata (Hymenoptera: Braconidae).</title>
        <authorList>
            <person name="Pinto B.J."/>
            <person name="Weis J.J."/>
            <person name="Gamble T."/>
            <person name="Ode P.J."/>
            <person name="Paul R."/>
            <person name="Zaspel J.M."/>
        </authorList>
    </citation>
    <scope>NUCLEOTIDE SEQUENCE [LARGE SCALE GENOMIC DNA]</scope>
    <source>
        <strain evidence="1">CgM1</strain>
    </source>
</reference>
<dbReference type="Proteomes" id="UP000826195">
    <property type="component" value="Unassembled WGS sequence"/>
</dbReference>
<gene>
    <name evidence="1" type="ORF">KQX54_003030</name>
</gene>
<name>A0AAV7IW68_COTGL</name>
<proteinExistence type="predicted"/>
<organism evidence="1 2">
    <name type="scientific">Cotesia glomerata</name>
    <name type="common">Lepidopteran parasitic wasp</name>
    <name type="synonym">Apanteles glomeratus</name>
    <dbReference type="NCBI Taxonomy" id="32391"/>
    <lineage>
        <taxon>Eukaryota</taxon>
        <taxon>Metazoa</taxon>
        <taxon>Ecdysozoa</taxon>
        <taxon>Arthropoda</taxon>
        <taxon>Hexapoda</taxon>
        <taxon>Insecta</taxon>
        <taxon>Pterygota</taxon>
        <taxon>Neoptera</taxon>
        <taxon>Endopterygota</taxon>
        <taxon>Hymenoptera</taxon>
        <taxon>Apocrita</taxon>
        <taxon>Ichneumonoidea</taxon>
        <taxon>Braconidae</taxon>
        <taxon>Microgastrinae</taxon>
        <taxon>Cotesia</taxon>
    </lineage>
</organism>
<evidence type="ECO:0000313" key="1">
    <source>
        <dbReference type="EMBL" id="KAH0557299.1"/>
    </source>
</evidence>
<evidence type="ECO:0000313" key="2">
    <source>
        <dbReference type="Proteomes" id="UP000826195"/>
    </source>
</evidence>
<dbReference type="EMBL" id="JAHXZJ010000747">
    <property type="protein sequence ID" value="KAH0557299.1"/>
    <property type="molecule type" value="Genomic_DNA"/>
</dbReference>
<protein>
    <submittedName>
        <fullName evidence="1">Uncharacterized protein</fullName>
    </submittedName>
</protein>
<accession>A0AAV7IW68</accession>